<evidence type="ECO:0000313" key="2">
    <source>
        <dbReference type="EMBL" id="CAD9019419.1"/>
    </source>
</evidence>
<dbReference type="AlphaFoldDB" id="A0A7S1IQ15"/>
<gene>
    <name evidence="2" type="ORF">EGYM00392_LOCUS30533</name>
</gene>
<feature type="region of interest" description="Disordered" evidence="1">
    <location>
        <begin position="1"/>
        <end position="62"/>
    </location>
</feature>
<protein>
    <submittedName>
        <fullName evidence="2">Uncharacterized protein</fullName>
    </submittedName>
</protein>
<feature type="region of interest" description="Disordered" evidence="1">
    <location>
        <begin position="85"/>
        <end position="145"/>
    </location>
</feature>
<sequence>MALTSLRLSGPGSHRPPHSGSTLMANDLDVGPSALPCLRPTPDRSSTPQPHRPRRNLPTGAASLDCLNGIQDLYSALEHSECRSHSRSHRRGHRHACSKRPPKPLAGDDLHGRSQRSPSPCSRRHAHKGLRSLHARRGLSSDPTPISAAISTWTPLSPKVYASGRARDVAKLQAELLDEGVQMAEAARKPRGHWQHSDQKLPPMALPYTACTPHLSAAAPPLSETLGSLSPENGIHSKGTGWYLLSHRPLVCDRTGRKQGPYDLKRGTLQNISSPKLRADLPQPKRTGIKCRFFAEADL</sequence>
<feature type="compositionally biased region" description="Basic residues" evidence="1">
    <location>
        <begin position="85"/>
        <end position="102"/>
    </location>
</feature>
<reference evidence="2" key="1">
    <citation type="submission" date="2021-01" db="EMBL/GenBank/DDBJ databases">
        <authorList>
            <person name="Corre E."/>
            <person name="Pelletier E."/>
            <person name="Niang G."/>
            <person name="Scheremetjew M."/>
            <person name="Finn R."/>
            <person name="Kale V."/>
            <person name="Holt S."/>
            <person name="Cochrane G."/>
            <person name="Meng A."/>
            <person name="Brown T."/>
            <person name="Cohen L."/>
        </authorList>
    </citation>
    <scope>NUCLEOTIDE SEQUENCE</scope>
    <source>
        <strain evidence="2">NIES-381</strain>
    </source>
</reference>
<feature type="compositionally biased region" description="Basic residues" evidence="1">
    <location>
        <begin position="122"/>
        <end position="137"/>
    </location>
</feature>
<evidence type="ECO:0000256" key="1">
    <source>
        <dbReference type="SAM" id="MobiDB-lite"/>
    </source>
</evidence>
<organism evidence="2">
    <name type="scientific">Eutreptiella gymnastica</name>
    <dbReference type="NCBI Taxonomy" id="73025"/>
    <lineage>
        <taxon>Eukaryota</taxon>
        <taxon>Discoba</taxon>
        <taxon>Euglenozoa</taxon>
        <taxon>Euglenida</taxon>
        <taxon>Spirocuta</taxon>
        <taxon>Euglenophyceae</taxon>
        <taxon>Eutreptiales</taxon>
        <taxon>Eutreptiaceae</taxon>
        <taxon>Eutreptiella</taxon>
    </lineage>
</organism>
<proteinExistence type="predicted"/>
<dbReference type="EMBL" id="HBGA01081995">
    <property type="protein sequence ID" value="CAD9019419.1"/>
    <property type="molecule type" value="Transcribed_RNA"/>
</dbReference>
<name>A0A7S1IQ15_9EUGL</name>
<accession>A0A7S1IQ15</accession>